<keyword evidence="6" id="KW-0732">Signal</keyword>
<dbReference type="InterPro" id="IPR000152">
    <property type="entry name" value="EGF-type_Asp/Asn_hydroxyl_site"/>
</dbReference>
<dbReference type="InterPro" id="IPR036773">
    <property type="entry name" value="TB_dom_sf"/>
</dbReference>
<feature type="domain" description="EGF-like" evidence="12">
    <location>
        <begin position="915"/>
        <end position="956"/>
    </location>
</feature>
<dbReference type="SMART" id="SM00181">
    <property type="entry name" value="EGF"/>
    <property type="match status" value="19"/>
</dbReference>
<comment type="caution">
    <text evidence="11">Lacks conserved residue(s) required for the propagation of feature annotation.</text>
</comment>
<dbReference type="PROSITE" id="PS51364">
    <property type="entry name" value="TB"/>
    <property type="match status" value="5"/>
</dbReference>
<feature type="disulfide bond" evidence="11">
    <location>
        <begin position="47"/>
        <end position="57"/>
    </location>
</feature>
<feature type="domain" description="EGF-like" evidence="12">
    <location>
        <begin position="1164"/>
        <end position="1205"/>
    </location>
</feature>
<feature type="disulfide bond" evidence="11">
    <location>
        <begin position="65"/>
        <end position="74"/>
    </location>
</feature>
<dbReference type="PROSITE" id="PS01187">
    <property type="entry name" value="EGF_CA"/>
    <property type="match status" value="7"/>
</dbReference>
<dbReference type="FunFam" id="2.10.25.10:FF:000086">
    <property type="entry name" value="Fibrillin 2"/>
    <property type="match status" value="1"/>
</dbReference>
<evidence type="ECO:0000256" key="2">
    <source>
        <dbReference type="ARBA" id="ARBA00008972"/>
    </source>
</evidence>
<feature type="disulfide bond" evidence="11">
    <location>
        <begin position="362"/>
        <end position="372"/>
    </location>
</feature>
<dbReference type="AlphaFoldDB" id="A0A8C1ILJ7"/>
<dbReference type="PROSITE" id="PS01186">
    <property type="entry name" value="EGF_2"/>
    <property type="match status" value="12"/>
</dbReference>
<dbReference type="PROSITE" id="PS00010">
    <property type="entry name" value="ASX_HYDROXYL"/>
    <property type="match status" value="15"/>
</dbReference>
<feature type="domain" description="EGF-like" evidence="12">
    <location>
        <begin position="398"/>
        <end position="439"/>
    </location>
</feature>
<dbReference type="FunFam" id="2.10.25.10:FF:000038">
    <property type="entry name" value="Fibrillin 2"/>
    <property type="match status" value="1"/>
</dbReference>
<dbReference type="FunFam" id="2.10.25.10:FF:000008">
    <property type="entry name" value="Signal peptide, CUB domain, EGF-like 2"/>
    <property type="match status" value="1"/>
</dbReference>
<dbReference type="GO" id="GO:0030855">
    <property type="term" value="P:epithelial cell differentiation"/>
    <property type="evidence" value="ECO:0007669"/>
    <property type="project" value="UniProtKB-ARBA"/>
</dbReference>
<dbReference type="Gene3D" id="3.90.290.10">
    <property type="entry name" value="TGF-beta binding (TB) domain"/>
    <property type="match status" value="5"/>
</dbReference>
<feature type="domain" description="EGF-like" evidence="12">
    <location>
        <begin position="1040"/>
        <end position="1077"/>
    </location>
</feature>
<dbReference type="InterPro" id="IPR024731">
    <property type="entry name" value="NELL2-like_EGF"/>
</dbReference>
<feature type="domain" description="EGF-like" evidence="12">
    <location>
        <begin position="788"/>
        <end position="829"/>
    </location>
</feature>
<dbReference type="Pfam" id="PF07645">
    <property type="entry name" value="EGF_CA"/>
    <property type="match status" value="13"/>
</dbReference>
<evidence type="ECO:0000256" key="9">
    <source>
        <dbReference type="ARBA" id="ARBA00023157"/>
    </source>
</evidence>
<dbReference type="FunFam" id="3.90.290.10:FF:000003">
    <property type="entry name" value="Fibrillin 3"/>
    <property type="match status" value="1"/>
</dbReference>
<dbReference type="PANTHER" id="PTHR24040:SF8">
    <property type="entry name" value="FIBRILLIN 1"/>
    <property type="match status" value="1"/>
</dbReference>
<dbReference type="FunFam" id="3.90.290.10:FF:000020">
    <property type="entry name" value="Fibrillin-1"/>
    <property type="match status" value="1"/>
</dbReference>
<dbReference type="SUPFAM" id="SSF57196">
    <property type="entry name" value="EGF/Laminin"/>
    <property type="match status" value="3"/>
</dbReference>
<feature type="domain" description="EGF-like" evidence="12">
    <location>
        <begin position="449"/>
        <end position="489"/>
    </location>
</feature>
<evidence type="ECO:0000256" key="10">
    <source>
        <dbReference type="ARBA" id="ARBA00023180"/>
    </source>
</evidence>
<feature type="domain" description="EGF-like" evidence="12">
    <location>
        <begin position="568"/>
        <end position="603"/>
    </location>
</feature>
<evidence type="ECO:0000256" key="3">
    <source>
        <dbReference type="ARBA" id="ARBA00022525"/>
    </source>
</evidence>
<keyword evidence="9 11" id="KW-1015">Disulfide bond</keyword>
<name>A0A8C1ILJ7_CYPCA</name>
<evidence type="ECO:0000256" key="1">
    <source>
        <dbReference type="ARBA" id="ARBA00004498"/>
    </source>
</evidence>
<dbReference type="InterPro" id="IPR001881">
    <property type="entry name" value="EGF-like_Ca-bd_dom"/>
</dbReference>
<keyword evidence="3" id="KW-0964">Secreted</keyword>
<feature type="domain" description="EGF-like" evidence="12">
    <location>
        <begin position="830"/>
        <end position="872"/>
    </location>
</feature>
<feature type="domain" description="EGF-like" evidence="12">
    <location>
        <begin position="1123"/>
        <end position="1163"/>
    </location>
</feature>
<dbReference type="FunFam" id="2.10.25.10:FF:000002">
    <property type="entry name" value="Latent-transforming growth factor beta-binding protein 3"/>
    <property type="match status" value="2"/>
</dbReference>
<feature type="domain" description="TB" evidence="13">
    <location>
        <begin position="495"/>
        <end position="540"/>
    </location>
</feature>
<comment type="subcellular location">
    <subcellularLocation>
        <location evidence="1">Secreted</location>
        <location evidence="1">Extracellular space</location>
        <location evidence="1">Extracellular matrix</location>
    </subcellularLocation>
</comment>
<accession>A0A8C1ILJ7</accession>
<dbReference type="FunFam" id="2.10.25.10:FF:000049">
    <property type="entry name" value="Fibrillin 2"/>
    <property type="match status" value="1"/>
</dbReference>
<dbReference type="CDD" id="cd00054">
    <property type="entry name" value="EGF_CA"/>
    <property type="match status" value="10"/>
</dbReference>
<dbReference type="PROSITE" id="PS50026">
    <property type="entry name" value="EGF_3"/>
    <property type="match status" value="16"/>
</dbReference>
<dbReference type="FunFam" id="2.10.25.10:FF:000003">
    <property type="entry name" value="fibrillin-1 isoform X1"/>
    <property type="match status" value="6"/>
</dbReference>
<dbReference type="InterPro" id="IPR000742">
    <property type="entry name" value="EGF"/>
</dbReference>
<feature type="domain" description="EGF-like" evidence="12">
    <location>
        <begin position="998"/>
        <end position="1039"/>
    </location>
</feature>
<sequence>WKTLTGGNQCIVLQNCNIRCINGGTCAEDQCLCQKGFTGAHCGQPVCEPGCLNGGRCVAPNRCLCNYGFTGAQCERDYRTGPCFVSVSNQMCQGQLTGIVCTKTLCCATVGRAWGHPCEQCPAQPHPCRRGFIPNHRSGACQDVDECQSSRFKCAVCLSDIDECSHVSGLCNGGQCSNTIGSYFCRCPVGFDTALDGSRCIDARTGFCYANIVNGRCVNPLPQRLSKSQCCCENRGCWSGSAVPEMCPIRETEEYKRLCLYSYTVPDPSRPDLGPIPIPGPGPGQIPIPFPVPDIFPRPGPGPGFPDGPLVLSQNISSNMCEVYRNLCINGRCVPMPGNYRCECNMGYRLDGRGECIDANECERSPCVNGECVNTPGSYYCRCPIGFQSTATRTECRDLDECVANGRICNNGRCVNTEGSFHCVCNAGFEISPDGRNCQGETSSRDPQYVDECEVPGMCMNGHCVNTEGSFRCECMPGLAVGLDGRICVDTHMRSTCYGGYKRGQCVRPFFGAVTKSECCCASVEYAYGEPCQPCPPLNSGTHTHTSLIRIEVHLIMCVCVCVCVCSDVDECLSNPCVNGECRNSAGSFACLCSMGSTLDSSGTLCVETTKARCWLKVVNGQCEININGATLKSHCCATLGAAWGSPCAKCEPDPFCAKGRARVKGIVCEDVNECEVFPGICINGKCVNTDGSFICQCPSGMTVDSTGRTCVDLRTELCYLTHVDERCGAPIPGRHRVDACCCSVGVAWGPECDECPEKGTPEYTQLCPRPGFSHRGDFINGKPFLKDINECKMIHSLCTNGRCRNTVGSFRCRCDSGFALDFDERNCTDIDECRISPDLCGHGTCVNTAGDFRCDCFSGYESGFMMMKNCMDIDECERNPLLCRGGECINTEGSFRCVCPEGHEIAPDGSACLDINECELSDKLCRNGQCVNMIGRYQCSCNTGYKSTEDRLSCVDIDECTIENGGCETFCTNSEGSYECSCRRGYALMPDLRSCTDIDECEDSPDICHGGQCTNIPGEFQCLCFDGYMSSEDMKSCLDVNECELNPNICLSGKCENTKGSFICHCDLGFSVRKGTTGCTDINECEIGAHNCDRHAICTNTASSFKCSCAPGWIGNGITCTDLDECSNGTHLCSPSADCMNTMGSYRCLCKEGFTGDGFYCVDTDECAENVNLCENGHCLNIAGGYRCECDMGFIPTADGKACEGERLFFSLQFRRN</sequence>
<keyword evidence="4" id="KW-0272">Extracellular matrix</keyword>
<dbReference type="Pfam" id="PF14670">
    <property type="entry name" value="FXa_inhibition"/>
    <property type="match status" value="1"/>
</dbReference>
<dbReference type="InterPro" id="IPR013032">
    <property type="entry name" value="EGF-like_CS"/>
</dbReference>
<dbReference type="PROSITE" id="PS00022">
    <property type="entry name" value="EGF_1"/>
    <property type="match status" value="1"/>
</dbReference>
<dbReference type="PANTHER" id="PTHR24040">
    <property type="entry name" value="LAMININ G-LIKE DOMAIN-CONTAINING PROTEIN"/>
    <property type="match status" value="1"/>
</dbReference>
<feature type="domain" description="EGF-like" evidence="12">
    <location>
        <begin position="43"/>
        <end position="75"/>
    </location>
</feature>
<evidence type="ECO:0000313" key="14">
    <source>
        <dbReference type="Ensembl" id="ENSCCRP00010019401.1"/>
    </source>
</evidence>
<dbReference type="GO" id="GO:0048731">
    <property type="term" value="P:system development"/>
    <property type="evidence" value="ECO:0007669"/>
    <property type="project" value="UniProtKB-ARBA"/>
</dbReference>
<feature type="domain" description="TB" evidence="13">
    <location>
        <begin position="612"/>
        <end position="653"/>
    </location>
</feature>
<dbReference type="InterPro" id="IPR051145">
    <property type="entry name" value="GAS-SHBG-PROS"/>
</dbReference>
<keyword evidence="7" id="KW-0677">Repeat</keyword>
<proteinExistence type="inferred from homology"/>
<evidence type="ECO:0000256" key="4">
    <source>
        <dbReference type="ARBA" id="ARBA00022530"/>
    </source>
</evidence>
<dbReference type="GO" id="GO:0001527">
    <property type="term" value="C:microfibril"/>
    <property type="evidence" value="ECO:0007669"/>
    <property type="project" value="UniProtKB-ARBA"/>
</dbReference>
<dbReference type="Proteomes" id="UP000694427">
    <property type="component" value="Unplaced"/>
</dbReference>
<dbReference type="GO" id="GO:0005509">
    <property type="term" value="F:calcium ion binding"/>
    <property type="evidence" value="ECO:0007669"/>
    <property type="project" value="InterPro"/>
</dbReference>
<dbReference type="InterPro" id="IPR049883">
    <property type="entry name" value="NOTCH1_EGF-like"/>
</dbReference>
<feature type="domain" description="EGF-like" evidence="12">
    <location>
        <begin position="1082"/>
        <end position="1122"/>
    </location>
</feature>
<evidence type="ECO:0000256" key="11">
    <source>
        <dbReference type="PROSITE-ProRule" id="PRU00076"/>
    </source>
</evidence>
<protein>
    <submittedName>
        <fullName evidence="14">Fibrillin 1</fullName>
    </submittedName>
</protein>
<dbReference type="FunFam" id="2.10.25.10:FF:000097">
    <property type="entry name" value="Fibrillin 2"/>
    <property type="match status" value="1"/>
</dbReference>
<dbReference type="Pfam" id="PF00683">
    <property type="entry name" value="TB"/>
    <property type="match status" value="5"/>
</dbReference>
<feature type="domain" description="EGF-like" evidence="12">
    <location>
        <begin position="160"/>
        <end position="201"/>
    </location>
</feature>
<dbReference type="Pfam" id="PF12661">
    <property type="entry name" value="hEGF"/>
    <property type="match status" value="1"/>
</dbReference>
<dbReference type="SUPFAM" id="SSF57184">
    <property type="entry name" value="Growth factor receptor domain"/>
    <property type="match status" value="4"/>
</dbReference>
<evidence type="ECO:0000313" key="15">
    <source>
        <dbReference type="Proteomes" id="UP000694427"/>
    </source>
</evidence>
<feature type="domain" description="EGF-like" evidence="12">
    <location>
        <begin position="873"/>
        <end position="914"/>
    </location>
</feature>
<dbReference type="InterPro" id="IPR018097">
    <property type="entry name" value="EGF_Ca-bd_CS"/>
</dbReference>
<dbReference type="FunFam" id="2.10.25.10:FF:000058">
    <property type="entry name" value="Fibrillin 2"/>
    <property type="match status" value="1"/>
</dbReference>
<feature type="disulfide bond" evidence="11">
    <location>
        <begin position="572"/>
        <end position="582"/>
    </location>
</feature>
<dbReference type="Gene3D" id="2.10.25.10">
    <property type="entry name" value="Laminin"/>
    <property type="match status" value="18"/>
</dbReference>
<evidence type="ECO:0000256" key="8">
    <source>
        <dbReference type="ARBA" id="ARBA00022837"/>
    </source>
</evidence>
<dbReference type="FunFam" id="2.10.25.10:FF:000071">
    <property type="entry name" value="Fibrillin 2"/>
    <property type="match status" value="1"/>
</dbReference>
<evidence type="ECO:0000259" key="13">
    <source>
        <dbReference type="PROSITE" id="PS51364"/>
    </source>
</evidence>
<reference evidence="14" key="1">
    <citation type="submission" date="2025-08" db="UniProtKB">
        <authorList>
            <consortium name="Ensembl"/>
        </authorList>
    </citation>
    <scope>IDENTIFICATION</scope>
</reference>
<feature type="domain" description="TB" evidence="13">
    <location>
        <begin position="206"/>
        <end position="259"/>
    </location>
</feature>
<keyword evidence="10" id="KW-0325">Glycoprotein</keyword>
<keyword evidence="8" id="KW-0106">Calcium</keyword>
<feature type="domain" description="TB" evidence="13">
    <location>
        <begin position="717"/>
        <end position="768"/>
    </location>
</feature>
<dbReference type="InterPro" id="IPR017878">
    <property type="entry name" value="TB_dom"/>
</dbReference>
<feature type="domain" description="EGF-like" evidence="12">
    <location>
        <begin position="671"/>
        <end position="712"/>
    </location>
</feature>
<organism evidence="14 15">
    <name type="scientific">Cyprinus carpio</name>
    <name type="common">Common carp</name>
    <dbReference type="NCBI Taxonomy" id="7962"/>
    <lineage>
        <taxon>Eukaryota</taxon>
        <taxon>Metazoa</taxon>
        <taxon>Chordata</taxon>
        <taxon>Craniata</taxon>
        <taxon>Vertebrata</taxon>
        <taxon>Euteleostomi</taxon>
        <taxon>Actinopterygii</taxon>
        <taxon>Neopterygii</taxon>
        <taxon>Teleostei</taxon>
        <taxon>Ostariophysi</taxon>
        <taxon>Cypriniformes</taxon>
        <taxon>Cyprinidae</taxon>
        <taxon>Cyprininae</taxon>
        <taxon>Cyprinus</taxon>
    </lineage>
</organism>
<reference evidence="14" key="2">
    <citation type="submission" date="2025-09" db="UniProtKB">
        <authorList>
            <consortium name="Ensembl"/>
        </authorList>
    </citation>
    <scope>IDENTIFICATION</scope>
</reference>
<dbReference type="Ensembl" id="ENSCCRT00010021269.1">
    <property type="protein sequence ID" value="ENSCCRP00010019401.1"/>
    <property type="gene ID" value="ENSCCRG00010007681.1"/>
</dbReference>
<dbReference type="Pfam" id="PF12947">
    <property type="entry name" value="EGF_3"/>
    <property type="match status" value="2"/>
</dbReference>
<keyword evidence="5 11" id="KW-0245">EGF-like domain</keyword>
<evidence type="ECO:0000259" key="12">
    <source>
        <dbReference type="PROSITE" id="PS50026"/>
    </source>
</evidence>
<evidence type="ECO:0000256" key="7">
    <source>
        <dbReference type="ARBA" id="ARBA00022737"/>
    </source>
</evidence>
<dbReference type="SUPFAM" id="SSF57581">
    <property type="entry name" value="TB module/8-cys domain"/>
    <property type="match status" value="5"/>
</dbReference>
<dbReference type="SMART" id="SM00179">
    <property type="entry name" value="EGF_CA"/>
    <property type="match status" value="17"/>
</dbReference>
<evidence type="ECO:0000256" key="5">
    <source>
        <dbReference type="ARBA" id="ARBA00022536"/>
    </source>
</evidence>
<feature type="domain" description="EGF-like" evidence="12">
    <location>
        <begin position="358"/>
        <end position="397"/>
    </location>
</feature>
<dbReference type="FunFam" id="3.90.290.10:FF:000007">
    <property type="entry name" value="Fibrillin 2"/>
    <property type="match status" value="1"/>
</dbReference>
<feature type="domain" description="TB" evidence="13">
    <location>
        <begin position="81"/>
        <end position="124"/>
    </location>
</feature>
<comment type="similarity">
    <text evidence="2">Belongs to the fibrillin family.</text>
</comment>
<evidence type="ECO:0000256" key="6">
    <source>
        <dbReference type="ARBA" id="ARBA00022729"/>
    </source>
</evidence>
<dbReference type="InterPro" id="IPR009030">
    <property type="entry name" value="Growth_fac_rcpt_cys_sf"/>
</dbReference>
<keyword evidence="15" id="KW-1185">Reference proteome</keyword>